<dbReference type="Proteomes" id="UP000277671">
    <property type="component" value="Unassembled WGS sequence"/>
</dbReference>
<dbReference type="EMBL" id="RBKT01000001">
    <property type="protein sequence ID" value="RKR91178.1"/>
    <property type="molecule type" value="Genomic_DNA"/>
</dbReference>
<keyword evidence="3" id="KW-1185">Reference proteome</keyword>
<feature type="domain" description="NADPH-dependent FMN reductase-like" evidence="1">
    <location>
        <begin position="2"/>
        <end position="134"/>
    </location>
</feature>
<reference evidence="2 3" key="1">
    <citation type="submission" date="2018-10" db="EMBL/GenBank/DDBJ databases">
        <title>Sequencing the genomes of 1000 actinobacteria strains.</title>
        <authorList>
            <person name="Klenk H.-P."/>
        </authorList>
    </citation>
    <scope>NUCLEOTIDE SEQUENCE [LARGE SCALE GENOMIC DNA]</scope>
    <source>
        <strain evidence="2 3">DSM 45175</strain>
    </source>
</reference>
<dbReference type="AlphaFoldDB" id="A0A495JRP0"/>
<dbReference type="InterPro" id="IPR005025">
    <property type="entry name" value="FMN_Rdtase-like_dom"/>
</dbReference>
<dbReference type="RefSeq" id="WP_121159318.1">
    <property type="nucleotide sequence ID" value="NZ_RBKT01000001.1"/>
</dbReference>
<dbReference type="GO" id="GO:0016491">
    <property type="term" value="F:oxidoreductase activity"/>
    <property type="evidence" value="ECO:0007669"/>
    <property type="project" value="InterPro"/>
</dbReference>
<gene>
    <name evidence="2" type="ORF">BDK92_5569</name>
</gene>
<organism evidence="2 3">
    <name type="scientific">Micromonospora pisi</name>
    <dbReference type="NCBI Taxonomy" id="589240"/>
    <lineage>
        <taxon>Bacteria</taxon>
        <taxon>Bacillati</taxon>
        <taxon>Actinomycetota</taxon>
        <taxon>Actinomycetes</taxon>
        <taxon>Micromonosporales</taxon>
        <taxon>Micromonosporaceae</taxon>
        <taxon>Micromonospora</taxon>
    </lineage>
</organism>
<comment type="caution">
    <text evidence="2">The sequence shown here is derived from an EMBL/GenBank/DDBJ whole genome shotgun (WGS) entry which is preliminary data.</text>
</comment>
<dbReference type="OrthoDB" id="1643408at2"/>
<dbReference type="InterPro" id="IPR029039">
    <property type="entry name" value="Flavoprotein-like_sf"/>
</dbReference>
<proteinExistence type="predicted"/>
<dbReference type="Gene3D" id="3.40.50.360">
    <property type="match status" value="1"/>
</dbReference>
<evidence type="ECO:0000259" key="1">
    <source>
        <dbReference type="Pfam" id="PF03358"/>
    </source>
</evidence>
<sequence>MIVTVSGDPSPNSPTLHLAEQVSAAIAAHLGRSTPATVDLARLAPQLLGTGSTDVSRAVELVRRASLLVVATPTRQRGYAAVLKLFGEVLPADGLLGIGAVPVVTAPEPRGSHETHRQLADWLAGLGATVVDPPLLMPETLVARPRAVALAYAVRLLGTLPPVPVRPAVWLPA</sequence>
<evidence type="ECO:0000313" key="2">
    <source>
        <dbReference type="EMBL" id="RKR91178.1"/>
    </source>
</evidence>
<protein>
    <submittedName>
        <fullName evidence="2">NAD(P)H-dependent FMN reductase</fullName>
    </submittedName>
</protein>
<name>A0A495JRP0_9ACTN</name>
<dbReference type="SUPFAM" id="SSF52218">
    <property type="entry name" value="Flavoproteins"/>
    <property type="match status" value="1"/>
</dbReference>
<evidence type="ECO:0000313" key="3">
    <source>
        <dbReference type="Proteomes" id="UP000277671"/>
    </source>
</evidence>
<dbReference type="Pfam" id="PF03358">
    <property type="entry name" value="FMN_red"/>
    <property type="match status" value="1"/>
</dbReference>
<accession>A0A495JRP0</accession>